<name>C5NVH7_9BACL</name>
<comment type="caution">
    <text evidence="1">The sequence shown here is derived from an EMBL/GenBank/DDBJ whole genome shotgun (WGS) entry which is preliminary data.</text>
</comment>
<evidence type="ECO:0000313" key="1">
    <source>
        <dbReference type="EMBL" id="EER68903.1"/>
    </source>
</evidence>
<reference evidence="1" key="2">
    <citation type="submission" date="2009-06" db="EMBL/GenBank/DDBJ databases">
        <authorList>
            <person name="Sebastian Y."/>
            <person name="Madupu R."/>
            <person name="Durkin A.S."/>
            <person name="Torralba M."/>
            <person name="Methe B."/>
            <person name="Sutton G.G."/>
            <person name="Strausberg R.L."/>
            <person name="Nelson K.E."/>
        </authorList>
    </citation>
    <scope>NUCLEOTIDE SEQUENCE [LARGE SCALE GENOMIC DNA]</scope>
    <source>
        <strain evidence="1">ATCC 10379</strain>
    </source>
</reference>
<reference evidence="1" key="1">
    <citation type="submission" date="2009-01" db="EMBL/GenBank/DDBJ databases">
        <authorList>
            <person name="Fulton L."/>
            <person name="Clifton S."/>
            <person name="Chinwalla A.T."/>
            <person name="Mitreva M."/>
            <person name="Sodergren E."/>
            <person name="Weinstock G."/>
            <person name="Clifton S."/>
            <person name="Dooling D.J."/>
            <person name="Fulton B."/>
            <person name="Minx P."/>
            <person name="Pepin K.H."/>
            <person name="Johnson M."/>
            <person name="Bhonagiri V."/>
            <person name="Nash W.E."/>
            <person name="Mardis E.R."/>
            <person name="Wilson R.K."/>
        </authorList>
    </citation>
    <scope>NUCLEOTIDE SEQUENCE [LARGE SCALE GENOMIC DNA]</scope>
    <source>
        <strain evidence="1">ATCC 10379</strain>
    </source>
</reference>
<dbReference type="EMBL" id="ACDZ02000006">
    <property type="protein sequence ID" value="EER68903.1"/>
    <property type="molecule type" value="Genomic_DNA"/>
</dbReference>
<organism evidence="1 2">
    <name type="scientific">Gemella haemolysans ATCC 10379</name>
    <dbReference type="NCBI Taxonomy" id="546270"/>
    <lineage>
        <taxon>Bacteria</taxon>
        <taxon>Bacillati</taxon>
        <taxon>Bacillota</taxon>
        <taxon>Bacilli</taxon>
        <taxon>Bacillales</taxon>
        <taxon>Gemellaceae</taxon>
        <taxon>Gemella</taxon>
    </lineage>
</organism>
<dbReference type="Proteomes" id="UP000006004">
    <property type="component" value="Unassembled WGS sequence"/>
</dbReference>
<evidence type="ECO:0000313" key="2">
    <source>
        <dbReference type="Proteomes" id="UP000006004"/>
    </source>
</evidence>
<protein>
    <submittedName>
        <fullName evidence="1">Uncharacterized protein</fullName>
    </submittedName>
</protein>
<gene>
    <name evidence="1" type="ORF">GEMHA0001_1556</name>
</gene>
<sequence>MIYGSDSKIVITKKSIFSSHPCKFIRYLKSFHKANLDINKPLCL</sequence>
<proteinExistence type="predicted"/>
<accession>C5NVH7</accession>
<keyword evidence="2" id="KW-1185">Reference proteome</keyword>
<dbReference type="AlphaFoldDB" id="C5NVH7"/>